<keyword evidence="2" id="KW-1185">Reference proteome</keyword>
<evidence type="ECO:0000313" key="1">
    <source>
        <dbReference type="EMBL" id="VDD87787.1"/>
    </source>
</evidence>
<organism evidence="3">
    <name type="scientific">Enterobius vermicularis</name>
    <name type="common">Human pinworm</name>
    <dbReference type="NCBI Taxonomy" id="51028"/>
    <lineage>
        <taxon>Eukaryota</taxon>
        <taxon>Metazoa</taxon>
        <taxon>Ecdysozoa</taxon>
        <taxon>Nematoda</taxon>
        <taxon>Chromadorea</taxon>
        <taxon>Rhabditida</taxon>
        <taxon>Spirurina</taxon>
        <taxon>Oxyuridomorpha</taxon>
        <taxon>Oxyuroidea</taxon>
        <taxon>Oxyuridae</taxon>
        <taxon>Enterobius</taxon>
    </lineage>
</organism>
<dbReference type="WBParaSite" id="EVEC_0000322201-mRNA-1">
    <property type="protein sequence ID" value="EVEC_0000322201-mRNA-1"/>
    <property type="gene ID" value="EVEC_0000322201"/>
</dbReference>
<evidence type="ECO:0000313" key="3">
    <source>
        <dbReference type="WBParaSite" id="EVEC_0000322201-mRNA-1"/>
    </source>
</evidence>
<reference evidence="1 2" key="2">
    <citation type="submission" date="2018-10" db="EMBL/GenBank/DDBJ databases">
        <authorList>
            <consortium name="Pathogen Informatics"/>
        </authorList>
    </citation>
    <scope>NUCLEOTIDE SEQUENCE [LARGE SCALE GENOMIC DNA]</scope>
</reference>
<proteinExistence type="predicted"/>
<dbReference type="EMBL" id="UXUI01007474">
    <property type="protein sequence ID" value="VDD87787.1"/>
    <property type="molecule type" value="Genomic_DNA"/>
</dbReference>
<protein>
    <submittedName>
        <fullName evidence="1 3">Uncharacterized protein</fullName>
    </submittedName>
</protein>
<sequence length="119" mass="13569">MNFLFSATLSEAKERSELRLPEEILEGENAECYANQKLKCSFDISPPTIERVTNGHFVYRHELSIMRHIERIRSARTGQKWEVNNNFSVGPTKKAFSTSLSFCRSSSVSPRSSKMFGCT</sequence>
<accession>A0A0N4V002</accession>
<dbReference type="Proteomes" id="UP000274131">
    <property type="component" value="Unassembled WGS sequence"/>
</dbReference>
<name>A0A0N4V002_ENTVE</name>
<reference evidence="3" key="1">
    <citation type="submission" date="2017-02" db="UniProtKB">
        <authorList>
            <consortium name="WormBaseParasite"/>
        </authorList>
    </citation>
    <scope>IDENTIFICATION</scope>
</reference>
<evidence type="ECO:0000313" key="2">
    <source>
        <dbReference type="Proteomes" id="UP000274131"/>
    </source>
</evidence>
<gene>
    <name evidence="1" type="ORF">EVEC_LOCUS2930</name>
</gene>
<dbReference type="AlphaFoldDB" id="A0A0N4V002"/>